<proteinExistence type="predicted"/>
<evidence type="ECO:0000313" key="3">
    <source>
        <dbReference type="Proteomes" id="UP000054279"/>
    </source>
</evidence>
<keyword evidence="3" id="KW-1185">Reference proteome</keyword>
<evidence type="ECO:0000313" key="2">
    <source>
        <dbReference type="EMBL" id="KIJ39638.1"/>
    </source>
</evidence>
<gene>
    <name evidence="2" type="ORF">M422DRAFT_32568</name>
</gene>
<sequence length="64" mass="6695">MLAIPTLNTNSTSANKMEGQPCARTVSSPSPTSTTTSNTTSTSSSSQPQPRSLYLQHVPQPTST</sequence>
<dbReference type="EMBL" id="KN837150">
    <property type="protein sequence ID" value="KIJ39638.1"/>
    <property type="molecule type" value="Genomic_DNA"/>
</dbReference>
<reference evidence="2 3" key="1">
    <citation type="submission" date="2014-06" db="EMBL/GenBank/DDBJ databases">
        <title>Evolutionary Origins and Diversification of the Mycorrhizal Mutualists.</title>
        <authorList>
            <consortium name="DOE Joint Genome Institute"/>
            <consortium name="Mycorrhizal Genomics Consortium"/>
            <person name="Kohler A."/>
            <person name="Kuo A."/>
            <person name="Nagy L.G."/>
            <person name="Floudas D."/>
            <person name="Copeland A."/>
            <person name="Barry K.W."/>
            <person name="Cichocki N."/>
            <person name="Veneault-Fourrey C."/>
            <person name="LaButti K."/>
            <person name="Lindquist E.A."/>
            <person name="Lipzen A."/>
            <person name="Lundell T."/>
            <person name="Morin E."/>
            <person name="Murat C."/>
            <person name="Riley R."/>
            <person name="Ohm R."/>
            <person name="Sun H."/>
            <person name="Tunlid A."/>
            <person name="Henrissat B."/>
            <person name="Grigoriev I.V."/>
            <person name="Hibbett D.S."/>
            <person name="Martin F."/>
        </authorList>
    </citation>
    <scope>NUCLEOTIDE SEQUENCE [LARGE SCALE GENOMIC DNA]</scope>
    <source>
        <strain evidence="2 3">SS14</strain>
    </source>
</reference>
<feature type="region of interest" description="Disordered" evidence="1">
    <location>
        <begin position="1"/>
        <end position="64"/>
    </location>
</feature>
<protein>
    <submittedName>
        <fullName evidence="2">Unplaced genomic scaffold SPHSTscaffold_75, whole genome shotgun sequence</fullName>
    </submittedName>
</protein>
<dbReference type="AlphaFoldDB" id="A0A0C9U987"/>
<organism evidence="2 3">
    <name type="scientific">Sphaerobolus stellatus (strain SS14)</name>
    <dbReference type="NCBI Taxonomy" id="990650"/>
    <lineage>
        <taxon>Eukaryota</taxon>
        <taxon>Fungi</taxon>
        <taxon>Dikarya</taxon>
        <taxon>Basidiomycota</taxon>
        <taxon>Agaricomycotina</taxon>
        <taxon>Agaricomycetes</taxon>
        <taxon>Phallomycetidae</taxon>
        <taxon>Geastrales</taxon>
        <taxon>Sphaerobolaceae</taxon>
        <taxon>Sphaerobolus</taxon>
    </lineage>
</organism>
<dbReference type="Proteomes" id="UP000054279">
    <property type="component" value="Unassembled WGS sequence"/>
</dbReference>
<feature type="compositionally biased region" description="Low complexity" evidence="1">
    <location>
        <begin position="27"/>
        <end position="46"/>
    </location>
</feature>
<feature type="compositionally biased region" description="Polar residues" evidence="1">
    <location>
        <begin position="1"/>
        <end position="15"/>
    </location>
</feature>
<dbReference type="HOGENOM" id="CLU_2869108_0_0_1"/>
<name>A0A0C9U987_SPHS4</name>
<accession>A0A0C9U987</accession>
<evidence type="ECO:0000256" key="1">
    <source>
        <dbReference type="SAM" id="MobiDB-lite"/>
    </source>
</evidence>